<feature type="compositionally biased region" description="Polar residues" evidence="1">
    <location>
        <begin position="106"/>
        <end position="116"/>
    </location>
</feature>
<feature type="region of interest" description="Disordered" evidence="1">
    <location>
        <begin position="637"/>
        <end position="707"/>
    </location>
</feature>
<evidence type="ECO:0000313" key="2">
    <source>
        <dbReference type="EMBL" id="KAG5470428.1"/>
    </source>
</evidence>
<gene>
    <name evidence="2" type="ORF">LSCM1_01672</name>
</gene>
<feature type="compositionally biased region" description="Low complexity" evidence="1">
    <location>
        <begin position="53"/>
        <end position="68"/>
    </location>
</feature>
<feature type="compositionally biased region" description="Polar residues" evidence="1">
    <location>
        <begin position="76"/>
        <end position="88"/>
    </location>
</feature>
<dbReference type="OrthoDB" id="249037at2759"/>
<keyword evidence="3" id="KW-1185">Reference proteome</keyword>
<feature type="region of interest" description="Disordered" evidence="1">
    <location>
        <begin position="180"/>
        <end position="215"/>
    </location>
</feature>
<dbReference type="EMBL" id="JAFEUZ010000032">
    <property type="protein sequence ID" value="KAG5470428.1"/>
    <property type="molecule type" value="Genomic_DNA"/>
</dbReference>
<protein>
    <submittedName>
        <fullName evidence="2">Uncharacterized protein</fullName>
    </submittedName>
</protein>
<feature type="compositionally biased region" description="Basic and acidic residues" evidence="1">
    <location>
        <begin position="181"/>
        <end position="192"/>
    </location>
</feature>
<feature type="compositionally biased region" description="Polar residues" evidence="1">
    <location>
        <begin position="822"/>
        <end position="832"/>
    </location>
</feature>
<organism evidence="2 3">
    <name type="scientific">Leishmania martiniquensis</name>
    <dbReference type="NCBI Taxonomy" id="1580590"/>
    <lineage>
        <taxon>Eukaryota</taxon>
        <taxon>Discoba</taxon>
        <taxon>Euglenozoa</taxon>
        <taxon>Kinetoplastea</taxon>
        <taxon>Metakinetoplastina</taxon>
        <taxon>Trypanosomatida</taxon>
        <taxon>Trypanosomatidae</taxon>
        <taxon>Leishmaniinae</taxon>
        <taxon>Leishmania</taxon>
    </lineage>
</organism>
<feature type="compositionally biased region" description="Polar residues" evidence="1">
    <location>
        <begin position="653"/>
        <end position="672"/>
    </location>
</feature>
<sequence length="890" mass="94388">MSIKAKPVDKRQAAAFDRGHFLVSSAAAPIDLPKRSYYYEGERRYTEAEMMRSGSSSSSLPSTQSPDPRTARSPRRSATPQSTDGSSESGRDMGDDEEVVRRARTETQALLGSSRSVGRALSSATGRVDRGLAASPNARLERYLLARGSSTPSLEQSELATCGSALRSCAKALWGIPASAEEERPQAEDWRGHGSHSSAASPSMSPASAGAEDTASASVPLSSAVEGALQWHTTNSEFQHLMALLAEDVRREQRHDQSLGSARMASAAAGTARPPSMRSFSTTESAPARTYAPSSRTFAVLEESALEQLYEDWCLQRGEDDKAEGNAGRASSDGDLSGSEVFIAADHRAAAFALAASAAQLSASESVLHAATGGSGVGAAVSSHSLSDAPFTWEELLRGEVTRRNTLHAPAHGTGGGTMLSHPAALAEQATRRLQRFLQSVACVEQLVRDRRFMRSVAVFLYEKHKVFLPHCRNIDASSRAAEAALTCDGGANPDGGSTVPVAGEHTHAEYQVYEEFGERVSAALLSVLTHHVSGFDEAEFVEALYDTPAADLMEDSEAALGDCPPLGGTQSVLSFPAWRLVLAMSGFESFFDWIMDYIHEEYHLDCGGEGNAPAVAVTGVRGLRALIQSTYTRPAAGSESDTFAADSKLRTAPQSSTRQQEAQLHSASQLVTAVASASLAPRPGSEPQHLSPGQLPSLTRLSHTPPLHENAVLPVRALLLSRGRGRGPPPRKLFPTPLLKIEEAGRGAQGIGAPPYRKRETTRPGRDLPPIAPDTNTLISTRGSMTAMLDELPSSTNGPAPSPQPRQSESSREYDTVAGSPGSSSLLSNHVHSARSAAPKTAARVTVVMDDAHGGQCGGGAHNRSRLSITRASTGTTQKPKPQKPRFNR</sequence>
<feature type="region of interest" description="Disordered" evidence="1">
    <location>
        <begin position="745"/>
        <end position="840"/>
    </location>
</feature>
<dbReference type="KEGG" id="lmat:92511784"/>
<feature type="compositionally biased region" description="Polar residues" evidence="1">
    <location>
        <begin position="867"/>
        <end position="881"/>
    </location>
</feature>
<feature type="compositionally biased region" description="Basic and acidic residues" evidence="1">
    <location>
        <begin position="89"/>
        <end position="105"/>
    </location>
</feature>
<dbReference type="RefSeq" id="XP_067175821.1">
    <property type="nucleotide sequence ID" value="XM_067319272.1"/>
</dbReference>
<evidence type="ECO:0000313" key="3">
    <source>
        <dbReference type="Proteomes" id="UP000673552"/>
    </source>
</evidence>
<reference evidence="2 3" key="1">
    <citation type="submission" date="2021-03" db="EMBL/GenBank/DDBJ databases">
        <title>Leishmania (Mundinia) martiniquensis Genome sequencing and assembly.</title>
        <authorList>
            <person name="Almutairi H."/>
            <person name="Gatherer D."/>
        </authorList>
    </citation>
    <scope>NUCLEOTIDE SEQUENCE [LARGE SCALE GENOMIC DNA]</scope>
    <source>
        <strain evidence="2">LSCM1</strain>
    </source>
</reference>
<feature type="compositionally biased region" description="Polar residues" evidence="1">
    <location>
        <begin position="775"/>
        <end position="785"/>
    </location>
</feature>
<feature type="region of interest" description="Disordered" evidence="1">
    <location>
        <begin position="254"/>
        <end position="288"/>
    </location>
</feature>
<feature type="region of interest" description="Disordered" evidence="1">
    <location>
        <begin position="47"/>
        <end position="128"/>
    </location>
</feature>
<feature type="compositionally biased region" description="Low complexity" evidence="1">
    <location>
        <begin position="260"/>
        <end position="273"/>
    </location>
</feature>
<dbReference type="AlphaFoldDB" id="A0A836H5J7"/>
<feature type="region of interest" description="Disordered" evidence="1">
    <location>
        <begin position="852"/>
        <end position="890"/>
    </location>
</feature>
<feature type="compositionally biased region" description="Low complexity" evidence="1">
    <location>
        <begin position="195"/>
        <end position="211"/>
    </location>
</feature>
<dbReference type="Proteomes" id="UP000673552">
    <property type="component" value="Chromosome 32"/>
</dbReference>
<feature type="compositionally biased region" description="Basic and acidic residues" evidence="1">
    <location>
        <begin position="758"/>
        <end position="767"/>
    </location>
</feature>
<accession>A0A836H5J7</accession>
<proteinExistence type="predicted"/>
<comment type="caution">
    <text evidence="2">The sequence shown here is derived from an EMBL/GenBank/DDBJ whole genome shotgun (WGS) entry which is preliminary data.</text>
</comment>
<evidence type="ECO:0000256" key="1">
    <source>
        <dbReference type="SAM" id="MobiDB-lite"/>
    </source>
</evidence>
<name>A0A836H5J7_9TRYP</name>
<dbReference type="GeneID" id="92511784"/>